<keyword evidence="5" id="KW-0508">mRNA splicing</keyword>
<dbReference type="InterPro" id="IPR047275">
    <property type="entry name" value="KH-I_NOVA_rpt1"/>
</dbReference>
<dbReference type="Pfam" id="PF00013">
    <property type="entry name" value="KH_1"/>
    <property type="match status" value="3"/>
</dbReference>
<dbReference type="GO" id="GO:0005634">
    <property type="term" value="C:nucleus"/>
    <property type="evidence" value="ECO:0007669"/>
    <property type="project" value="UniProtKB-SubCell"/>
</dbReference>
<keyword evidence="4 7" id="KW-0694">RNA-binding</keyword>
<proteinExistence type="predicted"/>
<name>A0AAN8Q4L0_PATCE</name>
<accession>A0AAN8Q4L0</accession>
<sequence>MSPDKSRDSCTVCYVTPRELGELTMANMNFDGMNGSDMDTSDSRKRPLDGETDNGVTKRSNQGGGHENYPDGHSTETGENIHLKILVPSIAAGAIIGKGGETIAQVQKEAGARVKMSKANDFYPGTTERVCLIMGPVEAVQKVHNFIMDKIKEKPDPNPKLDDTKSNFERHRQVSVKILVPNSTAGMIIGKGGNYIKQIKEESGAYIQISQKSKETNLPERCVTIACEKNMQCDSDADRKAVDMILQKIVEDPQSGSCPNISYADVTGPVASANPTGSPFANTTFLQNRTSDIAINNNNFAGGGFGFGFNNGNTFNSNVASGLNFNVNTGSTNTMSGQALDNLKVTLRNSGFTDQATEEISAAMNTLANYGILGMGLGMGNVATASLGPAPALGSLSLGAPTMGVNSMMTSATTPTSTVSNAFLNTSNSSTGASSLFGPVGSGSGLGSSGSTGANSSLFGSSSPSIGTERYGSSPMLSDSFTSPGNYQASAAFPTADRSPNVNQNSFGLGTAIYSPTEDKGGVAGTTKQELEVPESIVGAILGPGGKGIVEIQQYTGTNIQISKKGVYSPGTRNRLVSVTGTAANISKANFMIQQRIQQEEYKRARQASVR</sequence>
<evidence type="ECO:0000256" key="4">
    <source>
        <dbReference type="ARBA" id="ARBA00022884"/>
    </source>
</evidence>
<evidence type="ECO:0000313" key="11">
    <source>
        <dbReference type="Proteomes" id="UP001347796"/>
    </source>
</evidence>
<dbReference type="Proteomes" id="UP001347796">
    <property type="component" value="Unassembled WGS sequence"/>
</dbReference>
<feature type="region of interest" description="Disordered" evidence="8">
    <location>
        <begin position="29"/>
        <end position="77"/>
    </location>
</feature>
<evidence type="ECO:0000313" key="10">
    <source>
        <dbReference type="EMBL" id="KAK6182700.1"/>
    </source>
</evidence>
<evidence type="ECO:0000256" key="7">
    <source>
        <dbReference type="PROSITE-ProRule" id="PRU00117"/>
    </source>
</evidence>
<dbReference type="InterPro" id="IPR004087">
    <property type="entry name" value="KH_dom"/>
</dbReference>
<feature type="region of interest" description="Disordered" evidence="8">
    <location>
        <begin position="445"/>
        <end position="510"/>
    </location>
</feature>
<keyword evidence="2" id="KW-0507">mRNA processing</keyword>
<evidence type="ECO:0000259" key="9">
    <source>
        <dbReference type="SMART" id="SM00322"/>
    </source>
</evidence>
<gene>
    <name evidence="10" type="ORF">SNE40_010324</name>
</gene>
<organism evidence="10 11">
    <name type="scientific">Patella caerulea</name>
    <name type="common">Rayed Mediterranean limpet</name>
    <dbReference type="NCBI Taxonomy" id="87958"/>
    <lineage>
        <taxon>Eukaryota</taxon>
        <taxon>Metazoa</taxon>
        <taxon>Spiralia</taxon>
        <taxon>Lophotrochozoa</taxon>
        <taxon>Mollusca</taxon>
        <taxon>Gastropoda</taxon>
        <taxon>Patellogastropoda</taxon>
        <taxon>Patelloidea</taxon>
        <taxon>Patellidae</taxon>
        <taxon>Patella</taxon>
    </lineage>
</organism>
<feature type="domain" description="K Homology" evidence="9">
    <location>
        <begin position="79"/>
        <end position="152"/>
    </location>
</feature>
<dbReference type="InterPro" id="IPR047274">
    <property type="entry name" value="KH-I_NOVA_rpt3"/>
</dbReference>
<dbReference type="InterPro" id="IPR047276">
    <property type="entry name" value="KH-I_NOVA_rpt2"/>
</dbReference>
<keyword evidence="6" id="KW-0539">Nucleus</keyword>
<feature type="compositionally biased region" description="Polar residues" evidence="8">
    <location>
        <begin position="475"/>
        <end position="489"/>
    </location>
</feature>
<feature type="compositionally biased region" description="Basic and acidic residues" evidence="8">
    <location>
        <begin position="68"/>
        <end position="77"/>
    </location>
</feature>
<feature type="domain" description="K Homology" evidence="9">
    <location>
        <begin position="525"/>
        <end position="598"/>
    </location>
</feature>
<evidence type="ECO:0000256" key="6">
    <source>
        <dbReference type="ARBA" id="ARBA00023242"/>
    </source>
</evidence>
<evidence type="ECO:0000256" key="1">
    <source>
        <dbReference type="ARBA" id="ARBA00004123"/>
    </source>
</evidence>
<dbReference type="CDD" id="cd22436">
    <property type="entry name" value="KH-I_NOVA_rpt2"/>
    <property type="match status" value="1"/>
</dbReference>
<dbReference type="SMART" id="SM00322">
    <property type="entry name" value="KH"/>
    <property type="match status" value="3"/>
</dbReference>
<reference evidence="10 11" key="1">
    <citation type="submission" date="2024-01" db="EMBL/GenBank/DDBJ databases">
        <title>The genome of the rayed Mediterranean limpet Patella caerulea (Linnaeus, 1758).</title>
        <authorList>
            <person name="Anh-Thu Weber A."/>
            <person name="Halstead-Nussloch G."/>
        </authorList>
    </citation>
    <scope>NUCLEOTIDE SEQUENCE [LARGE SCALE GENOMIC DNA]</scope>
    <source>
        <strain evidence="10">AATW-2023a</strain>
        <tissue evidence="10">Whole specimen</tissue>
    </source>
</reference>
<dbReference type="CDD" id="cd22435">
    <property type="entry name" value="KH-I_NOVA_rpt1"/>
    <property type="match status" value="1"/>
</dbReference>
<dbReference type="InterPro" id="IPR004088">
    <property type="entry name" value="KH_dom_type_1"/>
</dbReference>
<evidence type="ECO:0000256" key="5">
    <source>
        <dbReference type="ARBA" id="ARBA00023187"/>
    </source>
</evidence>
<evidence type="ECO:0000256" key="3">
    <source>
        <dbReference type="ARBA" id="ARBA00022737"/>
    </source>
</evidence>
<feature type="compositionally biased region" description="Low complexity" evidence="8">
    <location>
        <begin position="451"/>
        <end position="467"/>
    </location>
</feature>
<dbReference type="GO" id="GO:0003723">
    <property type="term" value="F:RNA binding"/>
    <property type="evidence" value="ECO:0007669"/>
    <property type="project" value="UniProtKB-UniRule"/>
</dbReference>
<protein>
    <recommendedName>
        <fullName evidence="9">K Homology domain-containing protein</fullName>
    </recommendedName>
</protein>
<evidence type="ECO:0000256" key="8">
    <source>
        <dbReference type="SAM" id="MobiDB-lite"/>
    </source>
</evidence>
<dbReference type="GO" id="GO:0006397">
    <property type="term" value="P:mRNA processing"/>
    <property type="evidence" value="ECO:0007669"/>
    <property type="project" value="UniProtKB-KW"/>
</dbReference>
<feature type="compositionally biased region" description="Polar residues" evidence="8">
    <location>
        <begin position="498"/>
        <end position="508"/>
    </location>
</feature>
<keyword evidence="11" id="KW-1185">Reference proteome</keyword>
<dbReference type="Gene3D" id="3.30.1370.10">
    <property type="entry name" value="K Homology domain, type 1"/>
    <property type="match status" value="3"/>
</dbReference>
<dbReference type="SUPFAM" id="SSF54791">
    <property type="entry name" value="Eukaryotic type KH-domain (KH-domain type I)"/>
    <property type="match status" value="3"/>
</dbReference>
<dbReference type="EMBL" id="JAZGQO010000007">
    <property type="protein sequence ID" value="KAK6182700.1"/>
    <property type="molecule type" value="Genomic_DNA"/>
</dbReference>
<comment type="subcellular location">
    <subcellularLocation>
        <location evidence="1">Nucleus</location>
    </subcellularLocation>
</comment>
<comment type="caution">
    <text evidence="10">The sequence shown here is derived from an EMBL/GenBank/DDBJ whole genome shotgun (WGS) entry which is preliminary data.</text>
</comment>
<dbReference type="InterPro" id="IPR036612">
    <property type="entry name" value="KH_dom_type_1_sf"/>
</dbReference>
<dbReference type="PROSITE" id="PS50084">
    <property type="entry name" value="KH_TYPE_1"/>
    <property type="match status" value="3"/>
</dbReference>
<feature type="domain" description="K Homology" evidence="9">
    <location>
        <begin position="172"/>
        <end position="251"/>
    </location>
</feature>
<dbReference type="AlphaFoldDB" id="A0AAN8Q4L0"/>
<keyword evidence="3" id="KW-0677">Repeat</keyword>
<evidence type="ECO:0000256" key="2">
    <source>
        <dbReference type="ARBA" id="ARBA00022664"/>
    </source>
</evidence>
<dbReference type="CDD" id="cd09031">
    <property type="entry name" value="KH-I_NOVA_rpt3"/>
    <property type="match status" value="1"/>
</dbReference>
<dbReference type="PANTHER" id="PTHR10288">
    <property type="entry name" value="KH DOMAIN CONTAINING RNA BINDING PROTEIN"/>
    <property type="match status" value="1"/>
</dbReference>
<dbReference type="GO" id="GO:0008380">
    <property type="term" value="P:RNA splicing"/>
    <property type="evidence" value="ECO:0007669"/>
    <property type="project" value="UniProtKB-KW"/>
</dbReference>